<evidence type="ECO:0008006" key="12">
    <source>
        <dbReference type="Google" id="ProtNLM"/>
    </source>
</evidence>
<keyword evidence="4" id="KW-0255">Endonuclease</keyword>
<keyword evidence="11" id="KW-1185">Reference proteome</keyword>
<keyword evidence="3" id="KW-0479">Metal-binding</keyword>
<dbReference type="GO" id="GO:0003676">
    <property type="term" value="F:nucleic acid binding"/>
    <property type="evidence" value="ECO:0007669"/>
    <property type="project" value="InterPro"/>
</dbReference>
<dbReference type="PANTHER" id="PTHR33146:SF26">
    <property type="entry name" value="ENDONUCLEASE 4"/>
    <property type="match status" value="1"/>
</dbReference>
<evidence type="ECO:0000256" key="2">
    <source>
        <dbReference type="ARBA" id="ARBA00022722"/>
    </source>
</evidence>
<evidence type="ECO:0000256" key="6">
    <source>
        <dbReference type="ARBA" id="ARBA00023157"/>
    </source>
</evidence>
<dbReference type="GO" id="GO:0046872">
    <property type="term" value="F:metal ion binding"/>
    <property type="evidence" value="ECO:0007669"/>
    <property type="project" value="UniProtKB-KW"/>
</dbReference>
<feature type="signal peptide" evidence="9">
    <location>
        <begin position="1"/>
        <end position="22"/>
    </location>
</feature>
<keyword evidence="9" id="KW-0732">Signal</keyword>
<organism evidence="10 11">
    <name type="scientific">Sporormia fimetaria CBS 119925</name>
    <dbReference type="NCBI Taxonomy" id="1340428"/>
    <lineage>
        <taxon>Eukaryota</taxon>
        <taxon>Fungi</taxon>
        <taxon>Dikarya</taxon>
        <taxon>Ascomycota</taxon>
        <taxon>Pezizomycotina</taxon>
        <taxon>Dothideomycetes</taxon>
        <taxon>Pleosporomycetidae</taxon>
        <taxon>Pleosporales</taxon>
        <taxon>Sporormiaceae</taxon>
        <taxon>Sporormia</taxon>
    </lineage>
</organism>
<keyword evidence="5" id="KW-0378">Hydrolase</keyword>
<reference evidence="10" key="1">
    <citation type="journal article" date="2020" name="Stud. Mycol.">
        <title>101 Dothideomycetes genomes: a test case for predicting lifestyles and emergence of pathogens.</title>
        <authorList>
            <person name="Haridas S."/>
            <person name="Albert R."/>
            <person name="Binder M."/>
            <person name="Bloem J."/>
            <person name="Labutti K."/>
            <person name="Salamov A."/>
            <person name="Andreopoulos B."/>
            <person name="Baker S."/>
            <person name="Barry K."/>
            <person name="Bills G."/>
            <person name="Bluhm B."/>
            <person name="Cannon C."/>
            <person name="Castanera R."/>
            <person name="Culley D."/>
            <person name="Daum C."/>
            <person name="Ezra D."/>
            <person name="Gonzalez J."/>
            <person name="Henrissat B."/>
            <person name="Kuo A."/>
            <person name="Liang C."/>
            <person name="Lipzen A."/>
            <person name="Lutzoni F."/>
            <person name="Magnuson J."/>
            <person name="Mondo S."/>
            <person name="Nolan M."/>
            <person name="Ohm R."/>
            <person name="Pangilinan J."/>
            <person name="Park H.-J."/>
            <person name="Ramirez L."/>
            <person name="Alfaro M."/>
            <person name="Sun H."/>
            <person name="Tritt A."/>
            <person name="Yoshinaga Y."/>
            <person name="Zwiers L.-H."/>
            <person name="Turgeon B."/>
            <person name="Goodwin S."/>
            <person name="Spatafora J."/>
            <person name="Crous P."/>
            <person name="Grigoriev I."/>
        </authorList>
    </citation>
    <scope>NUCLEOTIDE SEQUENCE</scope>
    <source>
        <strain evidence="10">CBS 119925</strain>
    </source>
</reference>
<evidence type="ECO:0000256" key="3">
    <source>
        <dbReference type="ARBA" id="ARBA00022723"/>
    </source>
</evidence>
<feature type="compositionally biased region" description="Basic residues" evidence="8">
    <location>
        <begin position="293"/>
        <end position="304"/>
    </location>
</feature>
<dbReference type="OrthoDB" id="441446at2759"/>
<evidence type="ECO:0000256" key="8">
    <source>
        <dbReference type="SAM" id="MobiDB-lite"/>
    </source>
</evidence>
<protein>
    <recommendedName>
        <fullName evidence="12">S1/P1 nuclease</fullName>
    </recommendedName>
</protein>
<evidence type="ECO:0000256" key="4">
    <source>
        <dbReference type="ARBA" id="ARBA00022759"/>
    </source>
</evidence>
<name>A0A6A6UZB8_9PLEO</name>
<evidence type="ECO:0000256" key="1">
    <source>
        <dbReference type="ARBA" id="ARBA00009547"/>
    </source>
</evidence>
<evidence type="ECO:0000256" key="7">
    <source>
        <dbReference type="ARBA" id="ARBA00023180"/>
    </source>
</evidence>
<gene>
    <name evidence="10" type="ORF">M011DRAFT_471622</name>
</gene>
<comment type="similarity">
    <text evidence="1">Belongs to the nuclease type I family.</text>
</comment>
<dbReference type="Pfam" id="PF02265">
    <property type="entry name" value="S1-P1_nuclease"/>
    <property type="match status" value="1"/>
</dbReference>
<evidence type="ECO:0000313" key="10">
    <source>
        <dbReference type="EMBL" id="KAF2743079.1"/>
    </source>
</evidence>
<keyword evidence="6" id="KW-1015">Disulfide bond</keyword>
<dbReference type="PANTHER" id="PTHR33146">
    <property type="entry name" value="ENDONUCLEASE 4"/>
    <property type="match status" value="1"/>
</dbReference>
<dbReference type="AlphaFoldDB" id="A0A6A6UZB8"/>
<evidence type="ECO:0000256" key="5">
    <source>
        <dbReference type="ARBA" id="ARBA00022801"/>
    </source>
</evidence>
<dbReference type="GO" id="GO:0004519">
    <property type="term" value="F:endonuclease activity"/>
    <property type="evidence" value="ECO:0007669"/>
    <property type="project" value="UniProtKB-KW"/>
</dbReference>
<feature type="chain" id="PRO_5025497914" description="S1/P1 nuclease" evidence="9">
    <location>
        <begin position="23"/>
        <end position="339"/>
    </location>
</feature>
<dbReference type="GO" id="GO:0006308">
    <property type="term" value="P:DNA catabolic process"/>
    <property type="evidence" value="ECO:0007669"/>
    <property type="project" value="InterPro"/>
</dbReference>
<dbReference type="InterPro" id="IPR003154">
    <property type="entry name" value="S1/P1nuclease"/>
</dbReference>
<evidence type="ECO:0000256" key="9">
    <source>
        <dbReference type="SAM" id="SignalP"/>
    </source>
</evidence>
<dbReference type="Proteomes" id="UP000799440">
    <property type="component" value="Unassembled WGS sequence"/>
</dbReference>
<keyword evidence="2" id="KW-0540">Nuclease</keyword>
<dbReference type="SUPFAM" id="SSF48537">
    <property type="entry name" value="Phospholipase C/P1 nuclease"/>
    <property type="match status" value="1"/>
</dbReference>
<keyword evidence="7" id="KW-0325">Glycoprotein</keyword>
<feature type="region of interest" description="Disordered" evidence="8">
    <location>
        <begin position="290"/>
        <end position="312"/>
    </location>
</feature>
<dbReference type="InterPro" id="IPR008947">
    <property type="entry name" value="PLipase_C/P1_nuclease_dom_sf"/>
</dbReference>
<dbReference type="EMBL" id="MU006600">
    <property type="protein sequence ID" value="KAF2743079.1"/>
    <property type="molecule type" value="Genomic_DNA"/>
</dbReference>
<proteinExistence type="inferred from homology"/>
<accession>A0A6A6UZB8</accession>
<dbReference type="Gene3D" id="1.10.575.10">
    <property type="entry name" value="P1 Nuclease"/>
    <property type="match status" value="1"/>
</dbReference>
<dbReference type="CDD" id="cd11010">
    <property type="entry name" value="S1-P1_nuclease"/>
    <property type="match status" value="1"/>
</dbReference>
<sequence length="339" mass="37926">MAPSTLTFAALSLLTTLPSAHAWGSLGHTTVAYIAQNLVSSRTARFAKSILQDKSDAYLATVATWPDSYRYEPGGEFSQVFHYIDAYDDPPYSCNVVFARDCPEEGCIVSALANYSSRVVMDNLDNQEKMNALKFIIHFLGDIHQPLHVEHYAIGGNQVNVTFNGAKTNLHAAWDTAIPQQAEGNFTMENSERWATELTREIKFGKYKKEAKSWDKGINVNKPIDSAMTWARDANRYVCETVMPEGGDVLFNKELNGTYYENAIPVVKKQIAKAGFRLAAWLDAVVENAQRGGHGKGHGKKEKHDKREDFELEPWMQEARQLRRDFGGDCGCTAEEHGH</sequence>
<dbReference type="GO" id="GO:0016788">
    <property type="term" value="F:hydrolase activity, acting on ester bonds"/>
    <property type="evidence" value="ECO:0007669"/>
    <property type="project" value="InterPro"/>
</dbReference>
<evidence type="ECO:0000313" key="11">
    <source>
        <dbReference type="Proteomes" id="UP000799440"/>
    </source>
</evidence>